<gene>
    <name evidence="1" type="ORF">EZV62_023348</name>
</gene>
<proteinExistence type="predicted"/>
<sequence>MSPSQPEQPTKIKHGMMWWLYDRRVIYDGFLNTYTFSFNSTKIVLLPKKEATGTTPPGENINLLSMAKFEVEVKEIGIMYVLIGRNETETSRVPGKPAESLLREDSPLLFTLLTTISVSKQSSPMRPQKDLALGLDPLRPFTGSHVSLPELLLLLPSKTPLILYKYGKGHTSLNFVELLSNRYSTIDEADLLIFNTFYKLEEKIVDWMSKL</sequence>
<comment type="caution">
    <text evidence="1">The sequence shown here is derived from an EMBL/GenBank/DDBJ whole genome shotgun (WGS) entry which is preliminary data.</text>
</comment>
<keyword evidence="2" id="KW-1185">Reference proteome</keyword>
<dbReference type="AlphaFoldDB" id="A0A5C7H1G4"/>
<name>A0A5C7H1G4_9ROSI</name>
<dbReference type="OrthoDB" id="1166507at2759"/>
<organism evidence="1 2">
    <name type="scientific">Acer yangbiense</name>
    <dbReference type="NCBI Taxonomy" id="1000413"/>
    <lineage>
        <taxon>Eukaryota</taxon>
        <taxon>Viridiplantae</taxon>
        <taxon>Streptophyta</taxon>
        <taxon>Embryophyta</taxon>
        <taxon>Tracheophyta</taxon>
        <taxon>Spermatophyta</taxon>
        <taxon>Magnoliopsida</taxon>
        <taxon>eudicotyledons</taxon>
        <taxon>Gunneridae</taxon>
        <taxon>Pentapetalae</taxon>
        <taxon>rosids</taxon>
        <taxon>malvids</taxon>
        <taxon>Sapindales</taxon>
        <taxon>Sapindaceae</taxon>
        <taxon>Hippocastanoideae</taxon>
        <taxon>Acereae</taxon>
        <taxon>Acer</taxon>
    </lineage>
</organism>
<protein>
    <submittedName>
        <fullName evidence="1">Uncharacterized protein</fullName>
    </submittedName>
</protein>
<dbReference type="Proteomes" id="UP000323000">
    <property type="component" value="Chromosome 11"/>
</dbReference>
<accession>A0A5C7H1G4</accession>
<dbReference type="EMBL" id="VAHF01000011">
    <property type="protein sequence ID" value="TXG50824.1"/>
    <property type="molecule type" value="Genomic_DNA"/>
</dbReference>
<reference evidence="2" key="1">
    <citation type="journal article" date="2019" name="Gigascience">
        <title>De novo genome assembly of the endangered Acer yangbiense, a plant species with extremely small populations endemic to Yunnan Province, China.</title>
        <authorList>
            <person name="Yang J."/>
            <person name="Wariss H.M."/>
            <person name="Tao L."/>
            <person name="Zhang R."/>
            <person name="Yun Q."/>
            <person name="Hollingsworth P."/>
            <person name="Dao Z."/>
            <person name="Luo G."/>
            <person name="Guo H."/>
            <person name="Ma Y."/>
            <person name="Sun W."/>
        </authorList>
    </citation>
    <scope>NUCLEOTIDE SEQUENCE [LARGE SCALE GENOMIC DNA]</scope>
    <source>
        <strain evidence="2">cv. Malutang</strain>
    </source>
</reference>
<evidence type="ECO:0000313" key="1">
    <source>
        <dbReference type="EMBL" id="TXG50824.1"/>
    </source>
</evidence>
<evidence type="ECO:0000313" key="2">
    <source>
        <dbReference type="Proteomes" id="UP000323000"/>
    </source>
</evidence>